<dbReference type="EMBL" id="CP128399">
    <property type="protein sequence ID" value="WJW66087.1"/>
    <property type="molecule type" value="Genomic_DNA"/>
</dbReference>
<dbReference type="Proteomes" id="UP000521676">
    <property type="component" value="Unassembled WGS sequence"/>
</dbReference>
<evidence type="ECO:0000313" key="4">
    <source>
        <dbReference type="Proteomes" id="UP000521676"/>
    </source>
</evidence>
<feature type="transmembrane region" description="Helical" evidence="1">
    <location>
        <begin position="20"/>
        <end position="39"/>
    </location>
</feature>
<dbReference type="EMBL" id="JACATZ010000001">
    <property type="protein sequence ID" value="NWJ46716.1"/>
    <property type="molecule type" value="Genomic_DNA"/>
</dbReference>
<keyword evidence="1" id="KW-0472">Membrane</keyword>
<evidence type="ECO:0000256" key="1">
    <source>
        <dbReference type="SAM" id="Phobius"/>
    </source>
</evidence>
<keyword evidence="1" id="KW-0812">Transmembrane</keyword>
<sequence length="102" mass="11612">MQNNNEPSKQPNADRKPPGWARITSYILVGLALFLTLVYDQLTEQLGIPSGVLEVSALTCLVIGAVLFLFVKERHPVDRTNAYKEIFRRELEDIKKDEDEPK</sequence>
<dbReference type="AlphaFoldDB" id="A0A8T7M3R1"/>
<reference evidence="2 4" key="1">
    <citation type="submission" date="2020-06" db="EMBL/GenBank/DDBJ databases">
        <title>Anoxygenic phototrophic Chloroflexota member uses a Type I reaction center.</title>
        <authorList>
            <person name="Tsuji J.M."/>
            <person name="Shaw N.A."/>
            <person name="Nagashima S."/>
            <person name="Venkiteswaran J."/>
            <person name="Schiff S.L."/>
            <person name="Hanada S."/>
            <person name="Tank M."/>
            <person name="Neufeld J.D."/>
        </authorList>
    </citation>
    <scope>NUCLEOTIDE SEQUENCE [LARGE SCALE GENOMIC DNA]</scope>
    <source>
        <strain evidence="2">L227-S17</strain>
    </source>
</reference>
<accession>A0A8T7M3R1</accession>
<keyword evidence="5" id="KW-1185">Reference proteome</keyword>
<evidence type="ECO:0000313" key="5">
    <source>
        <dbReference type="Proteomes" id="UP001431572"/>
    </source>
</evidence>
<proteinExistence type="predicted"/>
<dbReference type="Proteomes" id="UP001431572">
    <property type="component" value="Chromosome 1"/>
</dbReference>
<evidence type="ECO:0000313" key="3">
    <source>
        <dbReference type="EMBL" id="WJW66087.1"/>
    </source>
</evidence>
<reference evidence="3" key="2">
    <citation type="journal article" date="2024" name="Nature">
        <title>Anoxygenic phototroph of the Chloroflexota uses a type I reaction centre.</title>
        <authorList>
            <person name="Tsuji J.M."/>
            <person name="Shaw N.A."/>
            <person name="Nagashima S."/>
            <person name="Venkiteswaran J.J."/>
            <person name="Schiff S.L."/>
            <person name="Watanabe T."/>
            <person name="Fukui M."/>
            <person name="Hanada S."/>
            <person name="Tank M."/>
            <person name="Neufeld J.D."/>
        </authorList>
    </citation>
    <scope>NUCLEOTIDE SEQUENCE</scope>
    <source>
        <strain evidence="3">L227-S17</strain>
    </source>
</reference>
<keyword evidence="1" id="KW-1133">Transmembrane helix</keyword>
<feature type="transmembrane region" description="Helical" evidence="1">
    <location>
        <begin position="51"/>
        <end position="71"/>
    </location>
</feature>
<protein>
    <submittedName>
        <fullName evidence="2">Uncharacterized protein</fullName>
    </submittedName>
</protein>
<name>A0A8T7M3R1_9CHLR</name>
<gene>
    <name evidence="2" type="ORF">HXX08_12625</name>
    <name evidence="3" type="ORF">OZ401_001871</name>
</gene>
<dbReference type="RefSeq" id="WP_341467966.1">
    <property type="nucleotide sequence ID" value="NZ_CP128399.1"/>
</dbReference>
<organism evidence="2 4">
    <name type="scientific">Candidatus Chlorohelix allophototropha</name>
    <dbReference type="NCBI Taxonomy" id="3003348"/>
    <lineage>
        <taxon>Bacteria</taxon>
        <taxon>Bacillati</taxon>
        <taxon>Chloroflexota</taxon>
        <taxon>Chloroflexia</taxon>
        <taxon>Candidatus Chloroheliales</taxon>
        <taxon>Candidatus Chloroheliaceae</taxon>
        <taxon>Candidatus Chlorohelix</taxon>
    </lineage>
</organism>
<evidence type="ECO:0000313" key="2">
    <source>
        <dbReference type="EMBL" id="NWJ46716.1"/>
    </source>
</evidence>